<proteinExistence type="predicted"/>
<protein>
    <submittedName>
        <fullName evidence="1">Uncharacterized protein</fullName>
    </submittedName>
</protein>
<evidence type="ECO:0000313" key="2">
    <source>
        <dbReference type="Proteomes" id="UP000799750"/>
    </source>
</evidence>
<sequence>MLPHFPPRSTPESRISAWAAKAAPPALALCPSVSACSTPSLSSLTLATANSKAPSRTLTREEIAELAPGSIFCTPHFAPLGDHSVSTTSEARTESTIGPISTKMRYMVGGASA</sequence>
<dbReference type="EMBL" id="MU004196">
    <property type="protein sequence ID" value="KAF2491130.1"/>
    <property type="molecule type" value="Genomic_DNA"/>
</dbReference>
<dbReference type="OrthoDB" id="3438983at2759"/>
<evidence type="ECO:0000313" key="1">
    <source>
        <dbReference type="EMBL" id="KAF2491130.1"/>
    </source>
</evidence>
<dbReference type="AlphaFoldDB" id="A0A6A6QGK2"/>
<reference evidence="1" key="1">
    <citation type="journal article" date="2020" name="Stud. Mycol.">
        <title>101 Dothideomycetes genomes: a test case for predicting lifestyles and emergence of pathogens.</title>
        <authorList>
            <person name="Haridas S."/>
            <person name="Albert R."/>
            <person name="Binder M."/>
            <person name="Bloem J."/>
            <person name="Labutti K."/>
            <person name="Salamov A."/>
            <person name="Andreopoulos B."/>
            <person name="Baker S."/>
            <person name="Barry K."/>
            <person name="Bills G."/>
            <person name="Bluhm B."/>
            <person name="Cannon C."/>
            <person name="Castanera R."/>
            <person name="Culley D."/>
            <person name="Daum C."/>
            <person name="Ezra D."/>
            <person name="Gonzalez J."/>
            <person name="Henrissat B."/>
            <person name="Kuo A."/>
            <person name="Liang C."/>
            <person name="Lipzen A."/>
            <person name="Lutzoni F."/>
            <person name="Magnuson J."/>
            <person name="Mondo S."/>
            <person name="Nolan M."/>
            <person name="Ohm R."/>
            <person name="Pangilinan J."/>
            <person name="Park H.-J."/>
            <person name="Ramirez L."/>
            <person name="Alfaro M."/>
            <person name="Sun H."/>
            <person name="Tritt A."/>
            <person name="Yoshinaga Y."/>
            <person name="Zwiers L.-H."/>
            <person name="Turgeon B."/>
            <person name="Goodwin S."/>
            <person name="Spatafora J."/>
            <person name="Crous P."/>
            <person name="Grigoriev I."/>
        </authorList>
    </citation>
    <scope>NUCLEOTIDE SEQUENCE</scope>
    <source>
        <strain evidence="1">CBS 269.34</strain>
    </source>
</reference>
<gene>
    <name evidence="1" type="ORF">BU16DRAFT_566043</name>
</gene>
<keyword evidence="2" id="KW-1185">Reference proteome</keyword>
<accession>A0A6A6QGK2</accession>
<dbReference type="Proteomes" id="UP000799750">
    <property type="component" value="Unassembled WGS sequence"/>
</dbReference>
<name>A0A6A6QGK2_9PEZI</name>
<organism evidence="1 2">
    <name type="scientific">Lophium mytilinum</name>
    <dbReference type="NCBI Taxonomy" id="390894"/>
    <lineage>
        <taxon>Eukaryota</taxon>
        <taxon>Fungi</taxon>
        <taxon>Dikarya</taxon>
        <taxon>Ascomycota</taxon>
        <taxon>Pezizomycotina</taxon>
        <taxon>Dothideomycetes</taxon>
        <taxon>Pleosporomycetidae</taxon>
        <taxon>Mytilinidiales</taxon>
        <taxon>Mytilinidiaceae</taxon>
        <taxon>Lophium</taxon>
    </lineage>
</organism>